<dbReference type="PANTHER" id="PTHR14911">
    <property type="entry name" value="THUMP DOMAIN-CONTAINING"/>
    <property type="match status" value="1"/>
</dbReference>
<keyword evidence="3" id="KW-0680">Restriction system</keyword>
<dbReference type="InterPro" id="IPR029063">
    <property type="entry name" value="SAM-dependent_MTases_sf"/>
</dbReference>
<dbReference type="InterPro" id="IPR002941">
    <property type="entry name" value="DNA_methylase_N4/N6"/>
</dbReference>
<dbReference type="GO" id="GO:0030488">
    <property type="term" value="P:tRNA methylation"/>
    <property type="evidence" value="ECO:0007669"/>
    <property type="project" value="TreeGrafter"/>
</dbReference>
<dbReference type="EMBL" id="LT906446">
    <property type="protein sequence ID" value="SNU95778.1"/>
    <property type="molecule type" value="Genomic_DNA"/>
</dbReference>
<dbReference type="GO" id="GO:0009307">
    <property type="term" value="P:DNA restriction-modification system"/>
    <property type="evidence" value="ECO:0007669"/>
    <property type="project" value="UniProtKB-KW"/>
</dbReference>
<gene>
    <name evidence="6" type="primary">dpnA</name>
    <name evidence="6" type="ORF">SAMEA4364220_00477</name>
</gene>
<feature type="domain" description="DNA methylase N-4/N-6" evidence="5">
    <location>
        <begin position="118"/>
        <end position="239"/>
    </location>
</feature>
<dbReference type="RefSeq" id="WP_197695385.1">
    <property type="nucleotide sequence ID" value="NZ_LT906446.1"/>
</dbReference>
<protein>
    <recommendedName>
        <fullName evidence="4">Methyltransferase</fullName>
        <ecNumber evidence="4">2.1.1.-</ecNumber>
    </recommendedName>
</protein>
<dbReference type="GO" id="GO:0003677">
    <property type="term" value="F:DNA binding"/>
    <property type="evidence" value="ECO:0007669"/>
    <property type="project" value="InterPro"/>
</dbReference>
<dbReference type="PANTHER" id="PTHR14911:SF13">
    <property type="entry name" value="TRNA (GUANINE(6)-N2)-METHYLTRANSFERASE THUMP3"/>
    <property type="match status" value="1"/>
</dbReference>
<dbReference type="AlphaFoldDB" id="A0A239TF12"/>
<keyword evidence="1 6" id="KW-0489">Methyltransferase</keyword>
<evidence type="ECO:0000259" key="5">
    <source>
        <dbReference type="Pfam" id="PF01555"/>
    </source>
</evidence>
<evidence type="ECO:0000256" key="1">
    <source>
        <dbReference type="ARBA" id="ARBA00022603"/>
    </source>
</evidence>
<dbReference type="EC" id="2.1.1.-" evidence="4"/>
<dbReference type="SUPFAM" id="SSF53335">
    <property type="entry name" value="S-adenosyl-L-methionine-dependent methyltransferases"/>
    <property type="match status" value="2"/>
</dbReference>
<dbReference type="REBASE" id="216011">
    <property type="entry name" value="M1.Mhy10570ORF477P"/>
</dbReference>
<dbReference type="GO" id="GO:0016423">
    <property type="term" value="F:tRNA (guanine) methyltransferase activity"/>
    <property type="evidence" value="ECO:0007669"/>
    <property type="project" value="TreeGrafter"/>
</dbReference>
<dbReference type="GO" id="GO:0008170">
    <property type="term" value="F:N-methyltransferase activity"/>
    <property type="evidence" value="ECO:0007669"/>
    <property type="project" value="InterPro"/>
</dbReference>
<keyword evidence="2 6" id="KW-0808">Transferase</keyword>
<sequence>MDLKNFKLETTSVWSFPDRGNWYTHYGDYPGNWSPYVPRNLILKYSLEKEWILDQFMGSGTTLIEAKLLNRNIIGTDINPKAYAITKSRLNFAYDSTSHIHIRINDAQDLSFIKDNSISLICTHPPYANIIKYSADIKNDLSLMSYNSYFKAMAKVAKEAHRVLKNGRICAIMVADIRKNWKFIPLGHYVINEFLKVGFILKDIIIKEQHNCKSLIKWSQREHECYLIKHEYIFIFQKESR</sequence>
<evidence type="ECO:0000313" key="7">
    <source>
        <dbReference type="Proteomes" id="UP000215383"/>
    </source>
</evidence>
<evidence type="ECO:0000313" key="6">
    <source>
        <dbReference type="EMBL" id="SNU95778.1"/>
    </source>
</evidence>
<evidence type="ECO:0000256" key="3">
    <source>
        <dbReference type="ARBA" id="ARBA00022747"/>
    </source>
</evidence>
<proteinExistence type="inferred from homology"/>
<dbReference type="Pfam" id="PF01555">
    <property type="entry name" value="N6_N4_Mtase"/>
    <property type="match status" value="2"/>
</dbReference>
<evidence type="ECO:0000256" key="2">
    <source>
        <dbReference type="ARBA" id="ARBA00022679"/>
    </source>
</evidence>
<dbReference type="InterPro" id="IPR001091">
    <property type="entry name" value="RM_Methyltransferase"/>
</dbReference>
<keyword evidence="7" id="KW-1185">Reference proteome</keyword>
<organism evidence="6 7">
    <name type="scientific">Megamonas hypermegale</name>
    <dbReference type="NCBI Taxonomy" id="158847"/>
    <lineage>
        <taxon>Bacteria</taxon>
        <taxon>Bacillati</taxon>
        <taxon>Bacillota</taxon>
        <taxon>Negativicutes</taxon>
        <taxon>Selenomonadales</taxon>
        <taxon>Selenomonadaceae</taxon>
        <taxon>Megamonas</taxon>
    </lineage>
</organism>
<evidence type="ECO:0000256" key="4">
    <source>
        <dbReference type="RuleBase" id="RU362026"/>
    </source>
</evidence>
<dbReference type="CDD" id="cd02440">
    <property type="entry name" value="AdoMet_MTases"/>
    <property type="match status" value="1"/>
</dbReference>
<comment type="similarity">
    <text evidence="4">Belongs to the N(4)/N(6)-methyltransferase family.</text>
</comment>
<name>A0A239TF12_9FIRM</name>
<dbReference type="PRINTS" id="PR00508">
    <property type="entry name" value="S21N4MTFRASE"/>
</dbReference>
<dbReference type="GeneID" id="78506510"/>
<dbReference type="Gene3D" id="3.40.50.150">
    <property type="entry name" value="Vaccinia Virus protein VP39"/>
    <property type="match status" value="2"/>
</dbReference>
<accession>A0A239TF12</accession>
<feature type="domain" description="DNA methylase N-4/N-6" evidence="5">
    <location>
        <begin position="8"/>
        <end position="87"/>
    </location>
</feature>
<reference evidence="6 7" key="1">
    <citation type="submission" date="2017-06" db="EMBL/GenBank/DDBJ databases">
        <authorList>
            <consortium name="Pathogen Informatics"/>
        </authorList>
    </citation>
    <scope>NUCLEOTIDE SEQUENCE [LARGE SCALE GENOMIC DNA]</scope>
    <source>
        <strain evidence="6 7">NCTC10570</strain>
    </source>
</reference>
<dbReference type="Proteomes" id="UP000215383">
    <property type="component" value="Chromosome 1"/>
</dbReference>
<dbReference type="eggNOG" id="COG0863">
    <property type="taxonomic scope" value="Bacteria"/>
</dbReference>